<dbReference type="InterPro" id="IPR007024">
    <property type="entry name" value="BLUF_domain"/>
</dbReference>
<dbReference type="GO" id="GO:0009882">
    <property type="term" value="F:blue light photoreceptor activity"/>
    <property type="evidence" value="ECO:0007669"/>
    <property type="project" value="InterPro"/>
</dbReference>
<evidence type="ECO:0000313" key="2">
    <source>
        <dbReference type="EMBL" id="KAA9012047.1"/>
    </source>
</evidence>
<dbReference type="Proteomes" id="UP000325933">
    <property type="component" value="Unassembled WGS sequence"/>
</dbReference>
<evidence type="ECO:0000313" key="4">
    <source>
        <dbReference type="Proteomes" id="UP000325933"/>
    </source>
</evidence>
<dbReference type="GO" id="GO:0071949">
    <property type="term" value="F:FAD binding"/>
    <property type="evidence" value="ECO:0007669"/>
    <property type="project" value="InterPro"/>
</dbReference>
<reference evidence="4 5" key="1">
    <citation type="submission" date="2019-09" db="EMBL/GenBank/DDBJ databases">
        <authorList>
            <person name="Feng G."/>
        </authorList>
    </citation>
    <scope>NUCLEOTIDE SEQUENCE [LARGE SCALE GENOMIC DNA]</scope>
    <source>
        <strain evidence="3 4">KACC 19283</strain>
        <strain evidence="2 5">KACC 19284</strain>
    </source>
</reference>
<dbReference type="EMBL" id="VYQB01000026">
    <property type="protein sequence ID" value="KAA9012047.1"/>
    <property type="molecule type" value="Genomic_DNA"/>
</dbReference>
<dbReference type="RefSeq" id="WP_120252930.1">
    <property type="nucleotide sequence ID" value="NZ_JBNNIY010000005.1"/>
</dbReference>
<sequence length="135" mass="14614">MKRLLYISTARSILDASELEELLSKSRAANTKADLTGLLVVGGRRFLQVLEGPDEAVIRTYERIKSDPRHFALVKLHDKAVEGRAFGSWSMGYEQGGEAAASASLADQVNAMVASIADPTLRAYFIGFAETHAGT</sequence>
<keyword evidence="5" id="KW-1185">Reference proteome</keyword>
<dbReference type="AlphaFoldDB" id="A0A5J5HSY5"/>
<dbReference type="InterPro" id="IPR036046">
    <property type="entry name" value="Acylphosphatase-like_dom_sf"/>
</dbReference>
<dbReference type="SMART" id="SM01034">
    <property type="entry name" value="BLUF"/>
    <property type="match status" value="1"/>
</dbReference>
<dbReference type="EMBL" id="VYQA01000026">
    <property type="protein sequence ID" value="KAA9024498.1"/>
    <property type="molecule type" value="Genomic_DNA"/>
</dbReference>
<protein>
    <submittedName>
        <fullName evidence="3">BLUF domain-containing protein</fullName>
    </submittedName>
</protein>
<dbReference type="Gene3D" id="3.30.70.100">
    <property type="match status" value="1"/>
</dbReference>
<dbReference type="Proteomes" id="UP000326364">
    <property type="component" value="Unassembled WGS sequence"/>
</dbReference>
<evidence type="ECO:0000259" key="1">
    <source>
        <dbReference type="PROSITE" id="PS50925"/>
    </source>
</evidence>
<organism evidence="3 4">
    <name type="scientific">Sphingobium limneticum</name>
    <dbReference type="NCBI Taxonomy" id="1007511"/>
    <lineage>
        <taxon>Bacteria</taxon>
        <taxon>Pseudomonadati</taxon>
        <taxon>Pseudomonadota</taxon>
        <taxon>Alphaproteobacteria</taxon>
        <taxon>Sphingomonadales</taxon>
        <taxon>Sphingomonadaceae</taxon>
        <taxon>Sphingobium</taxon>
    </lineage>
</organism>
<evidence type="ECO:0000313" key="3">
    <source>
        <dbReference type="EMBL" id="KAA9024498.1"/>
    </source>
</evidence>
<gene>
    <name evidence="3" type="ORF">F4U95_22020</name>
    <name evidence="2" type="ORF">F4U96_21905</name>
</gene>
<feature type="domain" description="BLUF" evidence="1">
    <location>
        <begin position="1"/>
        <end position="92"/>
    </location>
</feature>
<accession>A0A5J5HSY5</accession>
<proteinExistence type="predicted"/>
<evidence type="ECO:0000313" key="5">
    <source>
        <dbReference type="Proteomes" id="UP000326364"/>
    </source>
</evidence>
<dbReference type="SUPFAM" id="SSF54975">
    <property type="entry name" value="Acylphosphatase/BLUF domain-like"/>
    <property type="match status" value="1"/>
</dbReference>
<comment type="caution">
    <text evidence="3">The sequence shown here is derived from an EMBL/GenBank/DDBJ whole genome shotgun (WGS) entry which is preliminary data.</text>
</comment>
<dbReference type="Pfam" id="PF04940">
    <property type="entry name" value="BLUF"/>
    <property type="match status" value="1"/>
</dbReference>
<dbReference type="PROSITE" id="PS50925">
    <property type="entry name" value="BLUF"/>
    <property type="match status" value="1"/>
</dbReference>
<name>A0A5J5HSY5_9SPHN</name>